<dbReference type="Proteomes" id="UP000178138">
    <property type="component" value="Unassembled WGS sequence"/>
</dbReference>
<reference evidence="1 2" key="1">
    <citation type="journal article" date="2016" name="Nat. Commun.">
        <title>Thousands of microbial genomes shed light on interconnected biogeochemical processes in an aquifer system.</title>
        <authorList>
            <person name="Anantharaman K."/>
            <person name="Brown C.T."/>
            <person name="Hug L.A."/>
            <person name="Sharon I."/>
            <person name="Castelle C.J."/>
            <person name="Probst A.J."/>
            <person name="Thomas B.C."/>
            <person name="Singh A."/>
            <person name="Wilkins M.J."/>
            <person name="Karaoz U."/>
            <person name="Brodie E.L."/>
            <person name="Williams K.H."/>
            <person name="Hubbard S.S."/>
            <person name="Banfield J.F."/>
        </authorList>
    </citation>
    <scope>NUCLEOTIDE SEQUENCE [LARGE SCALE GENOMIC DNA]</scope>
</reference>
<dbReference type="AlphaFoldDB" id="A0A1F6YL73"/>
<gene>
    <name evidence="1" type="ORF">A2225_02465</name>
</gene>
<proteinExistence type="predicted"/>
<name>A0A1F6YL73_9BACT</name>
<organism evidence="1 2">
    <name type="scientific">Candidatus Nomurabacteria bacterium RIFOXYA2_FULL_42_12</name>
    <dbReference type="NCBI Taxonomy" id="1801801"/>
    <lineage>
        <taxon>Bacteria</taxon>
        <taxon>Candidatus Nomuraibacteriota</taxon>
    </lineage>
</organism>
<accession>A0A1F6YL73</accession>
<comment type="caution">
    <text evidence="1">The sequence shown here is derived from an EMBL/GenBank/DDBJ whole genome shotgun (WGS) entry which is preliminary data.</text>
</comment>
<protein>
    <submittedName>
        <fullName evidence="1">Uncharacterized protein</fullName>
    </submittedName>
</protein>
<sequence>MKDIYQDVEKQIANPALVGMGGKTKVIGFMYMEDLQTEIEKFLQEYELPTLLAKKANWLEFVKLLVKILADQPINTPCADIKQFAFLPAADGCVRGRIDFTENIGKYSYYQFGNAY</sequence>
<evidence type="ECO:0000313" key="2">
    <source>
        <dbReference type="Proteomes" id="UP000178138"/>
    </source>
</evidence>
<dbReference type="EMBL" id="MFVZ01000018">
    <property type="protein sequence ID" value="OGJ07124.1"/>
    <property type="molecule type" value="Genomic_DNA"/>
</dbReference>
<evidence type="ECO:0000313" key="1">
    <source>
        <dbReference type="EMBL" id="OGJ07124.1"/>
    </source>
</evidence>